<dbReference type="EMBL" id="JBHUGD010000004">
    <property type="protein sequence ID" value="MFD1948791.1"/>
    <property type="molecule type" value="Genomic_DNA"/>
</dbReference>
<dbReference type="Gene3D" id="1.10.10.10">
    <property type="entry name" value="Winged helix-like DNA-binding domain superfamily/Winged helix DNA-binding domain"/>
    <property type="match status" value="1"/>
</dbReference>
<protein>
    <submittedName>
        <fullName evidence="6">Winged helix-turn-helix transcriptional regulator</fullName>
    </submittedName>
</protein>
<dbReference type="SUPFAM" id="SSF46785">
    <property type="entry name" value="Winged helix' DNA-binding domain"/>
    <property type="match status" value="1"/>
</dbReference>
<dbReference type="PANTHER" id="PTHR33204">
    <property type="entry name" value="TRANSCRIPTIONAL REGULATOR, MARR FAMILY"/>
    <property type="match status" value="1"/>
</dbReference>
<organism evidence="6 7">
    <name type="scientific">Nocardioides aestuarii</name>
    <dbReference type="NCBI Taxonomy" id="252231"/>
    <lineage>
        <taxon>Bacteria</taxon>
        <taxon>Bacillati</taxon>
        <taxon>Actinomycetota</taxon>
        <taxon>Actinomycetes</taxon>
        <taxon>Propionibacteriales</taxon>
        <taxon>Nocardioidaceae</taxon>
        <taxon>Nocardioides</taxon>
    </lineage>
</organism>
<feature type="domain" description="HTH hxlR-type" evidence="5">
    <location>
        <begin position="12"/>
        <end position="105"/>
    </location>
</feature>
<proteinExistence type="predicted"/>
<dbReference type="PANTHER" id="PTHR33204:SF18">
    <property type="entry name" value="TRANSCRIPTIONAL REGULATORY PROTEIN"/>
    <property type="match status" value="1"/>
</dbReference>
<accession>A0ABW4TUS6</accession>
<evidence type="ECO:0000256" key="3">
    <source>
        <dbReference type="ARBA" id="ARBA00023163"/>
    </source>
</evidence>
<feature type="region of interest" description="Disordered" evidence="4">
    <location>
        <begin position="129"/>
        <end position="155"/>
    </location>
</feature>
<dbReference type="PROSITE" id="PS51118">
    <property type="entry name" value="HTH_HXLR"/>
    <property type="match status" value="1"/>
</dbReference>
<name>A0ABW4TUS6_9ACTN</name>
<dbReference type="InterPro" id="IPR036390">
    <property type="entry name" value="WH_DNA-bd_sf"/>
</dbReference>
<keyword evidence="1" id="KW-0805">Transcription regulation</keyword>
<evidence type="ECO:0000313" key="6">
    <source>
        <dbReference type="EMBL" id="MFD1948791.1"/>
    </source>
</evidence>
<keyword evidence="2" id="KW-0238">DNA-binding</keyword>
<sequence length="170" mass="18619">MALGTDYPRQDCGVARALELVGERWTLLVLRDCFLGVRRFSDFQAHLDISRGVLAQRLDALVSSGLLVRVGNGHPSYVLTDAGLGLWPVLHSLARWGDEQTTGGRLRRTWHHAGCGELARDGRCRSCGETPGPADVETRPGPAADPGLRDDPVSQALRLPRRLLEPLPLR</sequence>
<comment type="caution">
    <text evidence="6">The sequence shown here is derived from an EMBL/GenBank/DDBJ whole genome shotgun (WGS) entry which is preliminary data.</text>
</comment>
<dbReference type="Pfam" id="PF01638">
    <property type="entry name" value="HxlR"/>
    <property type="match status" value="1"/>
</dbReference>
<dbReference type="InterPro" id="IPR036388">
    <property type="entry name" value="WH-like_DNA-bd_sf"/>
</dbReference>
<evidence type="ECO:0000259" key="5">
    <source>
        <dbReference type="PROSITE" id="PS51118"/>
    </source>
</evidence>
<evidence type="ECO:0000256" key="2">
    <source>
        <dbReference type="ARBA" id="ARBA00023125"/>
    </source>
</evidence>
<dbReference type="InterPro" id="IPR002577">
    <property type="entry name" value="HTH_HxlR"/>
</dbReference>
<dbReference type="Proteomes" id="UP001597351">
    <property type="component" value="Unassembled WGS sequence"/>
</dbReference>
<reference evidence="7" key="1">
    <citation type="journal article" date="2019" name="Int. J. Syst. Evol. Microbiol.">
        <title>The Global Catalogue of Microorganisms (GCM) 10K type strain sequencing project: providing services to taxonomists for standard genome sequencing and annotation.</title>
        <authorList>
            <consortium name="The Broad Institute Genomics Platform"/>
            <consortium name="The Broad Institute Genome Sequencing Center for Infectious Disease"/>
            <person name="Wu L."/>
            <person name="Ma J."/>
        </authorList>
    </citation>
    <scope>NUCLEOTIDE SEQUENCE [LARGE SCALE GENOMIC DNA]</scope>
    <source>
        <strain evidence="7">CGMCC 1.12477</strain>
    </source>
</reference>
<keyword evidence="3" id="KW-0804">Transcription</keyword>
<gene>
    <name evidence="6" type="ORF">ACFSDE_18460</name>
</gene>
<evidence type="ECO:0000256" key="1">
    <source>
        <dbReference type="ARBA" id="ARBA00023015"/>
    </source>
</evidence>
<dbReference type="RefSeq" id="WP_343921665.1">
    <property type="nucleotide sequence ID" value="NZ_BAAAJT010000003.1"/>
</dbReference>
<evidence type="ECO:0000256" key="4">
    <source>
        <dbReference type="SAM" id="MobiDB-lite"/>
    </source>
</evidence>
<keyword evidence="7" id="KW-1185">Reference proteome</keyword>
<evidence type="ECO:0000313" key="7">
    <source>
        <dbReference type="Proteomes" id="UP001597351"/>
    </source>
</evidence>